<accession>A0A6A5SLA5</accession>
<dbReference type="AlphaFoldDB" id="A0A6A5SLA5"/>
<protein>
    <submittedName>
        <fullName evidence="2">Uncharacterized protein</fullName>
    </submittedName>
</protein>
<sequence length="237" mass="26516">MDQERVMKRFPNKPPNKPLNKPKPSWREADCLLRTAANKSLSDLKTVSSLIHHLANQNELLTGENEGLRNALTTKKKHNKKGKVLDLQQRQEYHGRAVFWSPRKMAEGEARERTNKQLAEEEKLQKAQMKQLQAANALYNKKLKEERRVATAAKREEREKEKAEKAASAAAQKALQNTQKPIQTSQTGKRKASATTTPKAKQQKHSGSAAAPAEVVPAVPAKVTRSGCAVKLPTRYT</sequence>
<dbReference type="EMBL" id="ML976067">
    <property type="protein sequence ID" value="KAF1940219.1"/>
    <property type="molecule type" value="Genomic_DNA"/>
</dbReference>
<feature type="compositionally biased region" description="Basic and acidic residues" evidence="1">
    <location>
        <begin position="149"/>
        <end position="165"/>
    </location>
</feature>
<evidence type="ECO:0000256" key="1">
    <source>
        <dbReference type="SAM" id="MobiDB-lite"/>
    </source>
</evidence>
<gene>
    <name evidence="2" type="ORF">EJ02DRAFT_407087</name>
</gene>
<feature type="compositionally biased region" description="Polar residues" evidence="1">
    <location>
        <begin position="175"/>
        <end position="200"/>
    </location>
</feature>
<name>A0A6A5SLA5_9PLEO</name>
<organism evidence="2 3">
    <name type="scientific">Clathrospora elynae</name>
    <dbReference type="NCBI Taxonomy" id="706981"/>
    <lineage>
        <taxon>Eukaryota</taxon>
        <taxon>Fungi</taxon>
        <taxon>Dikarya</taxon>
        <taxon>Ascomycota</taxon>
        <taxon>Pezizomycotina</taxon>
        <taxon>Dothideomycetes</taxon>
        <taxon>Pleosporomycetidae</taxon>
        <taxon>Pleosporales</taxon>
        <taxon>Diademaceae</taxon>
        <taxon>Clathrospora</taxon>
    </lineage>
</organism>
<keyword evidence="3" id="KW-1185">Reference proteome</keyword>
<dbReference type="OrthoDB" id="10428302at2759"/>
<dbReference type="Proteomes" id="UP000800038">
    <property type="component" value="Unassembled WGS sequence"/>
</dbReference>
<evidence type="ECO:0000313" key="3">
    <source>
        <dbReference type="Proteomes" id="UP000800038"/>
    </source>
</evidence>
<proteinExistence type="predicted"/>
<reference evidence="2" key="1">
    <citation type="journal article" date="2020" name="Stud. Mycol.">
        <title>101 Dothideomycetes genomes: a test case for predicting lifestyles and emergence of pathogens.</title>
        <authorList>
            <person name="Haridas S."/>
            <person name="Albert R."/>
            <person name="Binder M."/>
            <person name="Bloem J."/>
            <person name="Labutti K."/>
            <person name="Salamov A."/>
            <person name="Andreopoulos B."/>
            <person name="Baker S."/>
            <person name="Barry K."/>
            <person name="Bills G."/>
            <person name="Bluhm B."/>
            <person name="Cannon C."/>
            <person name="Castanera R."/>
            <person name="Culley D."/>
            <person name="Daum C."/>
            <person name="Ezra D."/>
            <person name="Gonzalez J."/>
            <person name="Henrissat B."/>
            <person name="Kuo A."/>
            <person name="Liang C."/>
            <person name="Lipzen A."/>
            <person name="Lutzoni F."/>
            <person name="Magnuson J."/>
            <person name="Mondo S."/>
            <person name="Nolan M."/>
            <person name="Ohm R."/>
            <person name="Pangilinan J."/>
            <person name="Park H.-J."/>
            <person name="Ramirez L."/>
            <person name="Alfaro M."/>
            <person name="Sun H."/>
            <person name="Tritt A."/>
            <person name="Yoshinaga Y."/>
            <person name="Zwiers L.-H."/>
            <person name="Turgeon B."/>
            <person name="Goodwin S."/>
            <person name="Spatafora J."/>
            <person name="Crous P."/>
            <person name="Grigoriev I."/>
        </authorList>
    </citation>
    <scope>NUCLEOTIDE SEQUENCE</scope>
    <source>
        <strain evidence="2">CBS 161.51</strain>
    </source>
</reference>
<feature type="region of interest" description="Disordered" evidence="1">
    <location>
        <begin position="149"/>
        <end position="217"/>
    </location>
</feature>
<feature type="region of interest" description="Disordered" evidence="1">
    <location>
        <begin position="1"/>
        <end position="26"/>
    </location>
</feature>
<evidence type="ECO:0000313" key="2">
    <source>
        <dbReference type="EMBL" id="KAF1940219.1"/>
    </source>
</evidence>